<evidence type="ECO:0000313" key="4">
    <source>
        <dbReference type="Proteomes" id="UP000521872"/>
    </source>
</evidence>
<dbReference type="PANTHER" id="PTHR13947:SF37">
    <property type="entry name" value="LD18367P"/>
    <property type="match status" value="1"/>
</dbReference>
<evidence type="ECO:0000259" key="2">
    <source>
        <dbReference type="PROSITE" id="PS51186"/>
    </source>
</evidence>
<dbReference type="Proteomes" id="UP000521872">
    <property type="component" value="Unassembled WGS sequence"/>
</dbReference>
<accession>A0A8H4VP65</accession>
<evidence type="ECO:0000313" key="3">
    <source>
        <dbReference type="EMBL" id="KAF4615014.1"/>
    </source>
</evidence>
<dbReference type="EMBL" id="JAACJL010000044">
    <property type="protein sequence ID" value="KAF4615014.1"/>
    <property type="molecule type" value="Genomic_DNA"/>
</dbReference>
<dbReference type="PANTHER" id="PTHR13947">
    <property type="entry name" value="GNAT FAMILY N-ACETYLTRANSFERASE"/>
    <property type="match status" value="1"/>
</dbReference>
<keyword evidence="1" id="KW-0808">Transferase</keyword>
<proteinExistence type="predicted"/>
<sequence>MASLRSSRTLAEAFRRFLPTGTHRGSLVDIEPFGLLSKEKQQARTRVEEQPLHGQIQIRPFRSSDAQQVRGLFASSVIGRDAGLFIEDMRMADPMDTQKPSLAAIARSIYRFPLMCMFAAQVGKLTKEGDLADISKAFGIEESPVTRCSRLTGKNGFWAAEWSPTHDTDRDGGTENRLVGCVGLAQFPVALNANPTTTVEHTNASELRRMVVSPEFRRRGVARRLLQAAVQHARTHSIKQIRLTTSSQDEKILELYAKLGYQLKAHHRPSGILDTLHVFELILDVDNFNEEP</sequence>
<keyword evidence="4" id="KW-1185">Reference proteome</keyword>
<gene>
    <name evidence="3" type="ORF">D9613_003492</name>
</gene>
<dbReference type="Gene3D" id="3.40.630.30">
    <property type="match status" value="1"/>
</dbReference>
<dbReference type="CDD" id="cd04301">
    <property type="entry name" value="NAT_SF"/>
    <property type="match status" value="1"/>
</dbReference>
<name>A0A8H4VP65_9AGAR</name>
<dbReference type="Pfam" id="PF00583">
    <property type="entry name" value="Acetyltransf_1"/>
    <property type="match status" value="1"/>
</dbReference>
<reference evidence="3 4" key="1">
    <citation type="submission" date="2019-12" db="EMBL/GenBank/DDBJ databases">
        <authorList>
            <person name="Floudas D."/>
            <person name="Bentzer J."/>
            <person name="Ahren D."/>
            <person name="Johansson T."/>
            <person name="Persson P."/>
            <person name="Tunlid A."/>
        </authorList>
    </citation>
    <scope>NUCLEOTIDE SEQUENCE [LARGE SCALE GENOMIC DNA]</scope>
    <source>
        <strain evidence="3 4">CBS 102.39</strain>
    </source>
</reference>
<evidence type="ECO:0000256" key="1">
    <source>
        <dbReference type="ARBA" id="ARBA00022679"/>
    </source>
</evidence>
<dbReference type="AlphaFoldDB" id="A0A8H4VP65"/>
<dbReference type="GO" id="GO:0008080">
    <property type="term" value="F:N-acetyltransferase activity"/>
    <property type="evidence" value="ECO:0007669"/>
    <property type="project" value="InterPro"/>
</dbReference>
<dbReference type="PROSITE" id="PS51186">
    <property type="entry name" value="GNAT"/>
    <property type="match status" value="1"/>
</dbReference>
<organism evidence="3 4">
    <name type="scientific">Agrocybe pediades</name>
    <dbReference type="NCBI Taxonomy" id="84607"/>
    <lineage>
        <taxon>Eukaryota</taxon>
        <taxon>Fungi</taxon>
        <taxon>Dikarya</taxon>
        <taxon>Basidiomycota</taxon>
        <taxon>Agaricomycotina</taxon>
        <taxon>Agaricomycetes</taxon>
        <taxon>Agaricomycetidae</taxon>
        <taxon>Agaricales</taxon>
        <taxon>Agaricineae</taxon>
        <taxon>Strophariaceae</taxon>
        <taxon>Agrocybe</taxon>
    </lineage>
</organism>
<feature type="domain" description="N-acetyltransferase" evidence="2">
    <location>
        <begin position="124"/>
        <end position="286"/>
    </location>
</feature>
<dbReference type="InterPro" id="IPR050769">
    <property type="entry name" value="NAT_camello-type"/>
</dbReference>
<dbReference type="SUPFAM" id="SSF55729">
    <property type="entry name" value="Acyl-CoA N-acyltransferases (Nat)"/>
    <property type="match status" value="1"/>
</dbReference>
<comment type="caution">
    <text evidence="3">The sequence shown here is derived from an EMBL/GenBank/DDBJ whole genome shotgun (WGS) entry which is preliminary data.</text>
</comment>
<dbReference type="InterPro" id="IPR000182">
    <property type="entry name" value="GNAT_dom"/>
</dbReference>
<dbReference type="InterPro" id="IPR016181">
    <property type="entry name" value="Acyl_CoA_acyltransferase"/>
</dbReference>
<protein>
    <recommendedName>
        <fullName evidence="2">N-acetyltransferase domain-containing protein</fullName>
    </recommendedName>
</protein>